<name>A0A7J7IPF5_9RHOD</name>
<dbReference type="Proteomes" id="UP000530660">
    <property type="component" value="Unassembled WGS sequence"/>
</dbReference>
<comment type="caution">
    <text evidence="2">The sequence shown here is derived from an EMBL/GenBank/DDBJ whole genome shotgun (WGS) entry which is preliminary data.</text>
</comment>
<evidence type="ECO:0000256" key="1">
    <source>
        <dbReference type="SAM" id="MobiDB-lite"/>
    </source>
</evidence>
<feature type="compositionally biased region" description="Low complexity" evidence="1">
    <location>
        <begin position="76"/>
        <end position="88"/>
    </location>
</feature>
<evidence type="ECO:0000313" key="3">
    <source>
        <dbReference type="Proteomes" id="UP000530660"/>
    </source>
</evidence>
<feature type="region of interest" description="Disordered" evidence="1">
    <location>
        <begin position="76"/>
        <end position="104"/>
    </location>
</feature>
<gene>
    <name evidence="2" type="ORF">F1559_002370</name>
</gene>
<sequence>MSQQRALGLQQQAIAAALPESAWDPLRHEDADPFWREIEPFFSPITIESLSYIRESDSMNNGPDTDLIVPAANEEPEAPVAENGGNPPEARPPERRRRRLESSSSLNALTLATEKWTAEQLLRARLNSYPFFQRVSAAFVESPGAIEGIGITLRNKGSGPEDLFWGGPANPQVMDEYYRVLENRVCGELRKLGLIADTDTDEVQLEMRLLQWRLRNAKARNRTIRSWSHN</sequence>
<reference evidence="2 3" key="1">
    <citation type="journal article" date="2020" name="J. Phycol.">
        <title>Comparative genome analysis reveals Cyanidiococcus gen. nov., a new extremophilic red algal genus sister to Cyanidioschyzon (Cyanidioschyzonaceae, Rhodophyta).</title>
        <authorList>
            <person name="Liu S.-L."/>
            <person name="Chiang Y.-R."/>
            <person name="Yoon H.S."/>
            <person name="Fu H.-Y."/>
        </authorList>
    </citation>
    <scope>NUCLEOTIDE SEQUENCE [LARGE SCALE GENOMIC DNA]</scope>
    <source>
        <strain evidence="2 3">THAL066</strain>
    </source>
</reference>
<proteinExistence type="predicted"/>
<evidence type="ECO:0000313" key="2">
    <source>
        <dbReference type="EMBL" id="KAF6004444.1"/>
    </source>
</evidence>
<dbReference type="AlphaFoldDB" id="A0A7J7IPF5"/>
<accession>A0A7J7IPF5</accession>
<keyword evidence="3" id="KW-1185">Reference proteome</keyword>
<dbReference type="OrthoDB" id="1232at2759"/>
<organism evidence="2 3">
    <name type="scientific">Cyanidiococcus yangmingshanensis</name>
    <dbReference type="NCBI Taxonomy" id="2690220"/>
    <lineage>
        <taxon>Eukaryota</taxon>
        <taxon>Rhodophyta</taxon>
        <taxon>Bangiophyceae</taxon>
        <taxon>Cyanidiales</taxon>
        <taxon>Cyanidiaceae</taxon>
        <taxon>Cyanidiococcus</taxon>
    </lineage>
</organism>
<dbReference type="EMBL" id="VWRR01000003">
    <property type="protein sequence ID" value="KAF6004444.1"/>
    <property type="molecule type" value="Genomic_DNA"/>
</dbReference>
<protein>
    <submittedName>
        <fullName evidence="2">Uncharacterized protein</fullName>
    </submittedName>
</protein>